<accession>A0A543GEB6</accession>
<dbReference type="EMBL" id="VFPH01000001">
    <property type="protein sequence ID" value="TQM44396.1"/>
    <property type="molecule type" value="Genomic_DNA"/>
</dbReference>
<keyword evidence="2" id="KW-1185">Reference proteome</keyword>
<name>A0A543GEB6_9PSEU</name>
<protein>
    <recommendedName>
        <fullName evidence="3">Thioredoxin domain-containing protein</fullName>
    </recommendedName>
</protein>
<evidence type="ECO:0008006" key="3">
    <source>
        <dbReference type="Google" id="ProtNLM"/>
    </source>
</evidence>
<dbReference type="RefSeq" id="WP_142099223.1">
    <property type="nucleotide sequence ID" value="NZ_VFPH01000001.1"/>
</dbReference>
<comment type="caution">
    <text evidence="1">The sequence shown here is derived from an EMBL/GenBank/DDBJ whole genome shotgun (WGS) entry which is preliminary data.</text>
</comment>
<reference evidence="1 2" key="1">
    <citation type="submission" date="2019-06" db="EMBL/GenBank/DDBJ databases">
        <title>Sequencing the genomes of 1000 actinobacteria strains.</title>
        <authorList>
            <person name="Klenk H.-P."/>
        </authorList>
    </citation>
    <scope>NUCLEOTIDE SEQUENCE [LARGE SCALE GENOMIC DNA]</scope>
    <source>
        <strain evidence="1 2">DSM 45511</strain>
    </source>
</reference>
<dbReference type="Proteomes" id="UP000319818">
    <property type="component" value="Unassembled WGS sequence"/>
</dbReference>
<proteinExistence type="predicted"/>
<evidence type="ECO:0000313" key="2">
    <source>
        <dbReference type="Proteomes" id="UP000319818"/>
    </source>
</evidence>
<evidence type="ECO:0000313" key="1">
    <source>
        <dbReference type="EMBL" id="TQM44396.1"/>
    </source>
</evidence>
<dbReference type="OrthoDB" id="3578493at2"/>
<dbReference type="AlphaFoldDB" id="A0A543GEB6"/>
<sequence length="160" mass="16411">MSVQMAVALLALLVASFALVALVAVYARVRALEAARTIGLSGYAAVVGRPVPPLVRPGTGQRAGLVALLDADCALCHLVWDALAEVGDAGVRVVALVDRPDAFTSHPGAEVLGDPAARAELFEGYAPTVLQLDAAGTVVNRAFVDADTELPALFRIGSPA</sequence>
<gene>
    <name evidence="1" type="ORF">FB388_1761</name>
</gene>
<organism evidence="1 2">
    <name type="scientific">Pseudonocardia cypriaca</name>
    <dbReference type="NCBI Taxonomy" id="882449"/>
    <lineage>
        <taxon>Bacteria</taxon>
        <taxon>Bacillati</taxon>
        <taxon>Actinomycetota</taxon>
        <taxon>Actinomycetes</taxon>
        <taxon>Pseudonocardiales</taxon>
        <taxon>Pseudonocardiaceae</taxon>
        <taxon>Pseudonocardia</taxon>
    </lineage>
</organism>